<dbReference type="Pfam" id="PF13508">
    <property type="entry name" value="Acetyltransf_7"/>
    <property type="match status" value="1"/>
</dbReference>
<dbReference type="EMBL" id="PGFJ01000001">
    <property type="protein sequence ID" value="PJJ84920.1"/>
    <property type="molecule type" value="Genomic_DNA"/>
</dbReference>
<evidence type="ECO:0000313" key="3">
    <source>
        <dbReference type="EMBL" id="PJJ84920.1"/>
    </source>
</evidence>
<dbReference type="GO" id="GO:0008080">
    <property type="term" value="F:N-acetyltransferase activity"/>
    <property type="evidence" value="ECO:0007669"/>
    <property type="project" value="InterPro"/>
</dbReference>
<dbReference type="SUPFAM" id="SSF55729">
    <property type="entry name" value="Acyl-CoA N-acyltransferases (Nat)"/>
    <property type="match status" value="1"/>
</dbReference>
<keyword evidence="4" id="KW-1185">Reference proteome</keyword>
<dbReference type="PANTHER" id="PTHR13947:SF37">
    <property type="entry name" value="LD18367P"/>
    <property type="match status" value="1"/>
</dbReference>
<dbReference type="InterPro" id="IPR000182">
    <property type="entry name" value="GNAT_dom"/>
</dbReference>
<dbReference type="OrthoDB" id="5319888at2"/>
<sequence length="174" mass="19491">MNNQPETTEITIGKATIKDLSQIKSLGTTSYKQYAEVIGNEHWAVMERNLNNDEMLRTMLNKATCFVARNIDQIVGMAFLLPSGNTVDVYEADWCSVRLVAVHPDFRGKQIAKTLTKACIEQAIVSGEKIMALHTSTMMPAAVSLYENLGFKKLKDIGSRFGQPYFLYTLNLSF</sequence>
<evidence type="ECO:0000256" key="1">
    <source>
        <dbReference type="ARBA" id="ARBA00022679"/>
    </source>
</evidence>
<dbReference type="PROSITE" id="PS51186">
    <property type="entry name" value="GNAT"/>
    <property type="match status" value="1"/>
</dbReference>
<protein>
    <submittedName>
        <fullName evidence="3">Acetyltransferase (GNAT) family protein</fullName>
    </submittedName>
</protein>
<dbReference type="Gene3D" id="3.40.630.30">
    <property type="match status" value="1"/>
</dbReference>
<dbReference type="CDD" id="cd04301">
    <property type="entry name" value="NAT_SF"/>
    <property type="match status" value="1"/>
</dbReference>
<keyword evidence="1 3" id="KW-0808">Transferase</keyword>
<evidence type="ECO:0000259" key="2">
    <source>
        <dbReference type="PROSITE" id="PS51186"/>
    </source>
</evidence>
<dbReference type="PANTHER" id="PTHR13947">
    <property type="entry name" value="GNAT FAMILY N-ACETYLTRANSFERASE"/>
    <property type="match status" value="1"/>
</dbReference>
<name>A0A2H9VVS4_9SPHI</name>
<gene>
    <name evidence="3" type="ORF">CLV57_1942</name>
</gene>
<evidence type="ECO:0000313" key="4">
    <source>
        <dbReference type="Proteomes" id="UP000242687"/>
    </source>
</evidence>
<feature type="domain" description="N-acetyltransferase" evidence="2">
    <location>
        <begin position="10"/>
        <end position="173"/>
    </location>
</feature>
<comment type="caution">
    <text evidence="3">The sequence shown here is derived from an EMBL/GenBank/DDBJ whole genome shotgun (WGS) entry which is preliminary data.</text>
</comment>
<dbReference type="AlphaFoldDB" id="A0A2H9VVS4"/>
<dbReference type="InterPro" id="IPR016181">
    <property type="entry name" value="Acyl_CoA_acyltransferase"/>
</dbReference>
<dbReference type="RefSeq" id="WP_100341087.1">
    <property type="nucleotide sequence ID" value="NZ_PGFJ01000001.1"/>
</dbReference>
<proteinExistence type="predicted"/>
<dbReference type="InterPro" id="IPR050769">
    <property type="entry name" value="NAT_camello-type"/>
</dbReference>
<accession>A0A2H9VVS4</accession>
<dbReference type="Proteomes" id="UP000242687">
    <property type="component" value="Unassembled WGS sequence"/>
</dbReference>
<reference evidence="3 4" key="1">
    <citation type="submission" date="2017-11" db="EMBL/GenBank/DDBJ databases">
        <title>Genomic Encyclopedia of Archaeal and Bacterial Type Strains, Phase II (KMG-II): From Individual Species to Whole Genera.</title>
        <authorList>
            <person name="Goeker M."/>
        </authorList>
    </citation>
    <scope>NUCLEOTIDE SEQUENCE [LARGE SCALE GENOMIC DNA]</scope>
    <source>
        <strain evidence="3 4">DSM 28175</strain>
    </source>
</reference>
<organism evidence="3 4">
    <name type="scientific">Mucilaginibacter auburnensis</name>
    <dbReference type="NCBI Taxonomy" id="1457233"/>
    <lineage>
        <taxon>Bacteria</taxon>
        <taxon>Pseudomonadati</taxon>
        <taxon>Bacteroidota</taxon>
        <taxon>Sphingobacteriia</taxon>
        <taxon>Sphingobacteriales</taxon>
        <taxon>Sphingobacteriaceae</taxon>
        <taxon>Mucilaginibacter</taxon>
    </lineage>
</organism>